<evidence type="ECO:0000313" key="3">
    <source>
        <dbReference type="EMBL" id="KGF45463.1"/>
    </source>
</evidence>
<comment type="caution">
    <text evidence="3">The sequence shown here is derived from an EMBL/GenBank/DDBJ whole genome shotgun (WGS) entry which is preliminary data.</text>
</comment>
<dbReference type="PROSITE" id="PS51257">
    <property type="entry name" value="PROKAR_LIPOPROTEIN"/>
    <property type="match status" value="1"/>
</dbReference>
<dbReference type="OrthoDB" id="1065448at2"/>
<organism evidence="3 4">
    <name type="scientific">Prevotella bivia DNF00320</name>
    <dbReference type="NCBI Taxonomy" id="1401068"/>
    <lineage>
        <taxon>Bacteria</taxon>
        <taxon>Pseudomonadati</taxon>
        <taxon>Bacteroidota</taxon>
        <taxon>Bacteroidia</taxon>
        <taxon>Bacteroidales</taxon>
        <taxon>Prevotellaceae</taxon>
        <taxon>Prevotella</taxon>
    </lineage>
</organism>
<dbReference type="EMBL" id="JRNQ01000013">
    <property type="protein sequence ID" value="KGF45463.1"/>
    <property type="molecule type" value="Genomic_DNA"/>
</dbReference>
<reference evidence="3 4" key="1">
    <citation type="submission" date="2014-07" db="EMBL/GenBank/DDBJ databases">
        <authorList>
            <person name="McCorrison J."/>
            <person name="Sanka R."/>
            <person name="Torralba M."/>
            <person name="Gillis M."/>
            <person name="Haft D.H."/>
            <person name="Methe B."/>
            <person name="Sutton G."/>
            <person name="Nelson K.E."/>
        </authorList>
    </citation>
    <scope>NUCLEOTIDE SEQUENCE [LARGE SCALE GENOMIC DNA]</scope>
    <source>
        <strain evidence="3 4">DNF00320</strain>
    </source>
</reference>
<name>A0A096AEC2_9BACT</name>
<evidence type="ECO:0000256" key="1">
    <source>
        <dbReference type="SAM" id="MobiDB-lite"/>
    </source>
</evidence>
<dbReference type="RefSeq" id="WP_036862904.1">
    <property type="nucleotide sequence ID" value="NZ_JRNQ01000013.1"/>
</dbReference>
<evidence type="ECO:0000313" key="4">
    <source>
        <dbReference type="Proteomes" id="UP000029525"/>
    </source>
</evidence>
<sequence>MKKIYLLFITITILSFIACYNQDATGDHGAINNGIKINGDKTLYGLACDGCSDSAIVFLPNDGGDPLHFNIVNARKNNKVFGTLEIGDELAILLNPKNKKEAILVIDLEQIKGTWTFQVMPKLKPNPLKSEEQIMAEMSDSLKQALFIPREYGFTLKSYNQASPVGYIMKTNTLEDESPVEYPKVTVYTSWHIYNGWLYIYKDTVDEQGRRLPNDSVGHDDGTMVFLSADSMAAKFGKKVMQYHRKASAIEANRKAQEAEKRAAEKKNLKKK</sequence>
<evidence type="ECO:0008006" key="5">
    <source>
        <dbReference type="Google" id="ProtNLM"/>
    </source>
</evidence>
<feature type="chain" id="PRO_5001923608" description="Lipoprotein" evidence="2">
    <location>
        <begin position="21"/>
        <end position="272"/>
    </location>
</feature>
<accession>A0A096AEC2</accession>
<feature type="signal peptide" evidence="2">
    <location>
        <begin position="1"/>
        <end position="20"/>
    </location>
</feature>
<dbReference type="Proteomes" id="UP000029525">
    <property type="component" value="Unassembled WGS sequence"/>
</dbReference>
<keyword evidence="2" id="KW-0732">Signal</keyword>
<protein>
    <recommendedName>
        <fullName evidence="5">Lipoprotein</fullName>
    </recommendedName>
</protein>
<dbReference type="AlphaFoldDB" id="A0A096AEC2"/>
<feature type="compositionally biased region" description="Basic and acidic residues" evidence="1">
    <location>
        <begin position="252"/>
        <end position="272"/>
    </location>
</feature>
<evidence type="ECO:0000256" key="2">
    <source>
        <dbReference type="SAM" id="SignalP"/>
    </source>
</evidence>
<feature type="region of interest" description="Disordered" evidence="1">
    <location>
        <begin position="251"/>
        <end position="272"/>
    </location>
</feature>
<gene>
    <name evidence="3" type="ORF">HMPREF0647_02160</name>
</gene>
<proteinExistence type="predicted"/>